<feature type="transmembrane region" description="Helical" evidence="2">
    <location>
        <begin position="240"/>
        <end position="259"/>
    </location>
</feature>
<evidence type="ECO:0000259" key="3">
    <source>
        <dbReference type="Pfam" id="PF20151"/>
    </source>
</evidence>
<dbReference type="EMBL" id="ML210477">
    <property type="protein sequence ID" value="TFK17666.1"/>
    <property type="molecule type" value="Genomic_DNA"/>
</dbReference>
<keyword evidence="2" id="KW-0472">Membrane</keyword>
<accession>A0A5C3KC56</accession>
<keyword evidence="2" id="KW-1133">Transmembrane helix</keyword>
<gene>
    <name evidence="4" type="ORF">FA15DRAFT_675918</name>
</gene>
<reference evidence="4 5" key="1">
    <citation type="journal article" date="2019" name="Nat. Ecol. Evol.">
        <title>Megaphylogeny resolves global patterns of mushroom evolution.</title>
        <authorList>
            <person name="Varga T."/>
            <person name="Krizsan K."/>
            <person name="Foldi C."/>
            <person name="Dima B."/>
            <person name="Sanchez-Garcia M."/>
            <person name="Sanchez-Ramirez S."/>
            <person name="Szollosi G.J."/>
            <person name="Szarkandi J.G."/>
            <person name="Papp V."/>
            <person name="Albert L."/>
            <person name="Andreopoulos W."/>
            <person name="Angelini C."/>
            <person name="Antonin V."/>
            <person name="Barry K.W."/>
            <person name="Bougher N.L."/>
            <person name="Buchanan P."/>
            <person name="Buyck B."/>
            <person name="Bense V."/>
            <person name="Catcheside P."/>
            <person name="Chovatia M."/>
            <person name="Cooper J."/>
            <person name="Damon W."/>
            <person name="Desjardin D."/>
            <person name="Finy P."/>
            <person name="Geml J."/>
            <person name="Haridas S."/>
            <person name="Hughes K."/>
            <person name="Justo A."/>
            <person name="Karasinski D."/>
            <person name="Kautmanova I."/>
            <person name="Kiss B."/>
            <person name="Kocsube S."/>
            <person name="Kotiranta H."/>
            <person name="LaButti K.M."/>
            <person name="Lechner B.E."/>
            <person name="Liimatainen K."/>
            <person name="Lipzen A."/>
            <person name="Lukacs Z."/>
            <person name="Mihaltcheva S."/>
            <person name="Morgado L.N."/>
            <person name="Niskanen T."/>
            <person name="Noordeloos M.E."/>
            <person name="Ohm R.A."/>
            <person name="Ortiz-Santana B."/>
            <person name="Ovrebo C."/>
            <person name="Racz N."/>
            <person name="Riley R."/>
            <person name="Savchenko A."/>
            <person name="Shiryaev A."/>
            <person name="Soop K."/>
            <person name="Spirin V."/>
            <person name="Szebenyi C."/>
            <person name="Tomsovsky M."/>
            <person name="Tulloss R.E."/>
            <person name="Uehling J."/>
            <person name="Grigoriev I.V."/>
            <person name="Vagvolgyi C."/>
            <person name="Papp T."/>
            <person name="Martin F.M."/>
            <person name="Miettinen O."/>
            <person name="Hibbett D.S."/>
            <person name="Nagy L.G."/>
        </authorList>
    </citation>
    <scope>NUCLEOTIDE SEQUENCE [LARGE SCALE GENOMIC DNA]</scope>
    <source>
        <strain evidence="4 5">CBS 121175</strain>
    </source>
</reference>
<dbReference type="Proteomes" id="UP000307440">
    <property type="component" value="Unassembled WGS sequence"/>
</dbReference>
<organism evidence="4 5">
    <name type="scientific">Coprinopsis marcescibilis</name>
    <name type="common">Agaric fungus</name>
    <name type="synonym">Psathyrella marcescibilis</name>
    <dbReference type="NCBI Taxonomy" id="230819"/>
    <lineage>
        <taxon>Eukaryota</taxon>
        <taxon>Fungi</taxon>
        <taxon>Dikarya</taxon>
        <taxon>Basidiomycota</taxon>
        <taxon>Agaricomycotina</taxon>
        <taxon>Agaricomycetes</taxon>
        <taxon>Agaricomycetidae</taxon>
        <taxon>Agaricales</taxon>
        <taxon>Agaricineae</taxon>
        <taxon>Psathyrellaceae</taxon>
        <taxon>Coprinopsis</taxon>
    </lineage>
</organism>
<sequence length="340" mass="38011">MAPVDPSVITANVVATKYAYVASATLLFYDISLTFEKEVATVWQAKKTLGTSLFFINRYLPPVIFFLDLAAQFRFNPDVKFCKNYELSSTILDFAAIAVVEAVLIMRTHALYQNQKLLYALCALGIISIINMATCFLIVLNYLTFVPASTLGLVGCLSGCTSPVCRPLLIAFWIPFMLFETLVFALTARKSYTSYRIARNNQTTRLVSMLFRDGLVYYIIIICVSLFNFFIWIFDPFASYLAVGLLKCLQATICSRLLLNIRGMLEPQTGTTFTSKTSTNGGTHSSTTAKFTTRQSVQPTELSSSWNTGVDESFDMSARKVIHSPSDSRREGHRSGEDDW</sequence>
<dbReference type="Pfam" id="PF20151">
    <property type="entry name" value="DUF6533"/>
    <property type="match status" value="1"/>
</dbReference>
<feature type="transmembrane region" description="Helical" evidence="2">
    <location>
        <begin position="168"/>
        <end position="188"/>
    </location>
</feature>
<feature type="transmembrane region" description="Helical" evidence="2">
    <location>
        <begin position="215"/>
        <end position="234"/>
    </location>
</feature>
<keyword evidence="2" id="KW-0812">Transmembrane</keyword>
<proteinExistence type="predicted"/>
<feature type="transmembrane region" description="Helical" evidence="2">
    <location>
        <begin position="87"/>
        <end position="105"/>
    </location>
</feature>
<dbReference type="OrthoDB" id="3354157at2759"/>
<feature type="region of interest" description="Disordered" evidence="1">
    <location>
        <begin position="272"/>
        <end position="340"/>
    </location>
</feature>
<evidence type="ECO:0000256" key="1">
    <source>
        <dbReference type="SAM" id="MobiDB-lite"/>
    </source>
</evidence>
<feature type="compositionally biased region" description="Low complexity" evidence="1">
    <location>
        <begin position="272"/>
        <end position="288"/>
    </location>
</feature>
<dbReference type="AlphaFoldDB" id="A0A5C3KC56"/>
<feature type="transmembrane region" description="Helical" evidence="2">
    <location>
        <begin position="56"/>
        <end position="75"/>
    </location>
</feature>
<dbReference type="InterPro" id="IPR045340">
    <property type="entry name" value="DUF6533"/>
</dbReference>
<feature type="compositionally biased region" description="Polar residues" evidence="1">
    <location>
        <begin position="289"/>
        <end position="310"/>
    </location>
</feature>
<feature type="domain" description="DUF6533" evidence="3">
    <location>
        <begin position="18"/>
        <end position="62"/>
    </location>
</feature>
<keyword evidence="5" id="KW-1185">Reference proteome</keyword>
<feature type="compositionally biased region" description="Basic and acidic residues" evidence="1">
    <location>
        <begin position="326"/>
        <end position="340"/>
    </location>
</feature>
<evidence type="ECO:0000256" key="2">
    <source>
        <dbReference type="SAM" id="Phobius"/>
    </source>
</evidence>
<protein>
    <recommendedName>
        <fullName evidence="3">DUF6533 domain-containing protein</fullName>
    </recommendedName>
</protein>
<name>A0A5C3KC56_COPMA</name>
<feature type="transmembrane region" description="Helical" evidence="2">
    <location>
        <begin position="117"/>
        <end position="143"/>
    </location>
</feature>
<evidence type="ECO:0000313" key="5">
    <source>
        <dbReference type="Proteomes" id="UP000307440"/>
    </source>
</evidence>
<evidence type="ECO:0000313" key="4">
    <source>
        <dbReference type="EMBL" id="TFK17666.1"/>
    </source>
</evidence>